<feature type="transmembrane region" description="Helical" evidence="7">
    <location>
        <begin position="70"/>
        <end position="99"/>
    </location>
</feature>
<dbReference type="InterPro" id="IPR035906">
    <property type="entry name" value="MetI-like_sf"/>
</dbReference>
<evidence type="ECO:0000256" key="2">
    <source>
        <dbReference type="ARBA" id="ARBA00022448"/>
    </source>
</evidence>
<dbReference type="CDD" id="cd06261">
    <property type="entry name" value="TM_PBP2"/>
    <property type="match status" value="1"/>
</dbReference>
<proteinExistence type="inferred from homology"/>
<name>A0A2C8Z5K5_9MICO</name>
<dbReference type="OrthoDB" id="9805974at2"/>
<feature type="transmembrane region" description="Helical" evidence="7">
    <location>
        <begin position="159"/>
        <end position="183"/>
    </location>
</feature>
<accession>A0A2C8Z5K5</accession>
<comment type="subcellular location">
    <subcellularLocation>
        <location evidence="1 7">Cell membrane</location>
        <topology evidence="1 7">Multi-pass membrane protein</topology>
    </subcellularLocation>
</comment>
<dbReference type="GO" id="GO:0055085">
    <property type="term" value="P:transmembrane transport"/>
    <property type="evidence" value="ECO:0007669"/>
    <property type="project" value="InterPro"/>
</dbReference>
<protein>
    <submittedName>
        <fullName evidence="9">Carbohydrate ABC transporter membrane protein 1, CUT1 family</fullName>
    </submittedName>
</protein>
<organism evidence="9 10">
    <name type="scientific">Salinibacterium xinjiangense</name>
    <dbReference type="NCBI Taxonomy" id="386302"/>
    <lineage>
        <taxon>Bacteria</taxon>
        <taxon>Bacillati</taxon>
        <taxon>Actinomycetota</taxon>
        <taxon>Actinomycetes</taxon>
        <taxon>Micrococcales</taxon>
        <taxon>Microbacteriaceae</taxon>
        <taxon>Salinibacterium</taxon>
    </lineage>
</organism>
<gene>
    <name evidence="9" type="ORF">SAMN06296378_0876</name>
</gene>
<feature type="transmembrane region" description="Helical" evidence="7">
    <location>
        <begin position="12"/>
        <end position="39"/>
    </location>
</feature>
<keyword evidence="3" id="KW-1003">Cell membrane</keyword>
<feature type="transmembrane region" description="Helical" evidence="7">
    <location>
        <begin position="214"/>
        <end position="231"/>
    </location>
</feature>
<evidence type="ECO:0000259" key="8">
    <source>
        <dbReference type="PROSITE" id="PS50928"/>
    </source>
</evidence>
<evidence type="ECO:0000313" key="10">
    <source>
        <dbReference type="Proteomes" id="UP000219440"/>
    </source>
</evidence>
<dbReference type="Gene3D" id="1.10.3720.10">
    <property type="entry name" value="MetI-like"/>
    <property type="match status" value="1"/>
</dbReference>
<evidence type="ECO:0000256" key="6">
    <source>
        <dbReference type="ARBA" id="ARBA00023136"/>
    </source>
</evidence>
<dbReference type="Proteomes" id="UP000219440">
    <property type="component" value="Unassembled WGS sequence"/>
</dbReference>
<dbReference type="EMBL" id="OCST01000002">
    <property type="protein sequence ID" value="SOE59074.1"/>
    <property type="molecule type" value="Genomic_DNA"/>
</dbReference>
<keyword evidence="2 7" id="KW-0813">Transport</keyword>
<sequence length="296" mass="31508">MSKFLSRQRLNGAQTFAVLGLPGIALYAVAVIIPLTLAIRYSLLDFNLLTSKGPFVGLDNYRDVLTDPDFWSALGFTSVLTVYLLLAANIGGLLLALLLNRRRRVFNGLRTIAFVPSILSGVVLAYIWSTILTDKGVLNNTLGLLGLAELQTSWLGTPLAAQASVIFISGWPSIGFSTVVYLAGLQSIPSELLEAASVDGAGPVRTFRAITWPLLQPSLFVVSTMMIIGGVKSYDVSAVLTGGGPAGATDTPALQILRHGFEENRAGFANAQAIILLSIIVLISVVGYTISAKREK</sequence>
<keyword evidence="4 7" id="KW-0812">Transmembrane</keyword>
<evidence type="ECO:0000256" key="4">
    <source>
        <dbReference type="ARBA" id="ARBA00022692"/>
    </source>
</evidence>
<dbReference type="RefSeq" id="WP_097060032.1">
    <property type="nucleotide sequence ID" value="NZ_BMLC01000001.1"/>
</dbReference>
<evidence type="ECO:0000256" key="1">
    <source>
        <dbReference type="ARBA" id="ARBA00004651"/>
    </source>
</evidence>
<dbReference type="GO" id="GO:0005886">
    <property type="term" value="C:plasma membrane"/>
    <property type="evidence" value="ECO:0007669"/>
    <property type="project" value="UniProtKB-SubCell"/>
</dbReference>
<evidence type="ECO:0000256" key="3">
    <source>
        <dbReference type="ARBA" id="ARBA00022475"/>
    </source>
</evidence>
<comment type="similarity">
    <text evidence="7">Belongs to the binding-protein-dependent transport system permease family.</text>
</comment>
<feature type="transmembrane region" description="Helical" evidence="7">
    <location>
        <begin position="111"/>
        <end position="131"/>
    </location>
</feature>
<dbReference type="SUPFAM" id="SSF161098">
    <property type="entry name" value="MetI-like"/>
    <property type="match status" value="1"/>
</dbReference>
<feature type="domain" description="ABC transmembrane type-1" evidence="8">
    <location>
        <begin position="74"/>
        <end position="287"/>
    </location>
</feature>
<reference evidence="9 10" key="1">
    <citation type="submission" date="2017-09" db="EMBL/GenBank/DDBJ databases">
        <authorList>
            <person name="Ehlers B."/>
            <person name="Leendertz F.H."/>
        </authorList>
    </citation>
    <scope>NUCLEOTIDE SEQUENCE [LARGE SCALE GENOMIC DNA]</scope>
    <source>
        <strain evidence="9 10">CGMCC 1.05381</strain>
    </source>
</reference>
<dbReference type="PANTHER" id="PTHR30193:SF41">
    <property type="entry name" value="DIACETYLCHITOBIOSE UPTAKE SYSTEM PERMEASE PROTEIN NGCF"/>
    <property type="match status" value="1"/>
</dbReference>
<dbReference type="InterPro" id="IPR051393">
    <property type="entry name" value="ABC_transporter_permease"/>
</dbReference>
<dbReference type="PROSITE" id="PS50928">
    <property type="entry name" value="ABC_TM1"/>
    <property type="match status" value="1"/>
</dbReference>
<dbReference type="AlphaFoldDB" id="A0A2C8Z5K5"/>
<keyword evidence="10" id="KW-1185">Reference proteome</keyword>
<dbReference type="InterPro" id="IPR000515">
    <property type="entry name" value="MetI-like"/>
</dbReference>
<feature type="transmembrane region" description="Helical" evidence="7">
    <location>
        <begin position="271"/>
        <end position="290"/>
    </location>
</feature>
<evidence type="ECO:0000313" key="9">
    <source>
        <dbReference type="EMBL" id="SOE59074.1"/>
    </source>
</evidence>
<keyword evidence="5 7" id="KW-1133">Transmembrane helix</keyword>
<dbReference type="PANTHER" id="PTHR30193">
    <property type="entry name" value="ABC TRANSPORTER PERMEASE PROTEIN"/>
    <property type="match status" value="1"/>
</dbReference>
<evidence type="ECO:0000256" key="5">
    <source>
        <dbReference type="ARBA" id="ARBA00022989"/>
    </source>
</evidence>
<keyword evidence="6 7" id="KW-0472">Membrane</keyword>
<dbReference type="Pfam" id="PF00528">
    <property type="entry name" value="BPD_transp_1"/>
    <property type="match status" value="1"/>
</dbReference>
<evidence type="ECO:0000256" key="7">
    <source>
        <dbReference type="RuleBase" id="RU363032"/>
    </source>
</evidence>